<evidence type="ECO:0000313" key="2">
    <source>
        <dbReference type="EMBL" id="AGA25508.1"/>
    </source>
</evidence>
<gene>
    <name evidence="2" type="ordered locus">Sinac_1112</name>
</gene>
<feature type="region of interest" description="Disordered" evidence="1">
    <location>
        <begin position="719"/>
        <end position="741"/>
    </location>
</feature>
<dbReference type="Gene3D" id="2.60.120.380">
    <property type="match status" value="1"/>
</dbReference>
<dbReference type="EMBL" id="CP003364">
    <property type="protein sequence ID" value="AGA25508.1"/>
    <property type="molecule type" value="Genomic_DNA"/>
</dbReference>
<name>L0D9K1_SINAD</name>
<reference evidence="2 3" key="1">
    <citation type="submission" date="2012-02" db="EMBL/GenBank/DDBJ databases">
        <title>Complete sequence of chromosome of Singulisphaera acidiphila DSM 18658.</title>
        <authorList>
            <consortium name="US DOE Joint Genome Institute (JGI-PGF)"/>
            <person name="Lucas S."/>
            <person name="Copeland A."/>
            <person name="Lapidus A."/>
            <person name="Glavina del Rio T."/>
            <person name="Dalin E."/>
            <person name="Tice H."/>
            <person name="Bruce D."/>
            <person name="Goodwin L."/>
            <person name="Pitluck S."/>
            <person name="Peters L."/>
            <person name="Ovchinnikova G."/>
            <person name="Chertkov O."/>
            <person name="Kyrpides N."/>
            <person name="Mavromatis K."/>
            <person name="Ivanova N."/>
            <person name="Brettin T."/>
            <person name="Detter J.C."/>
            <person name="Han C."/>
            <person name="Larimer F."/>
            <person name="Land M."/>
            <person name="Hauser L."/>
            <person name="Markowitz V."/>
            <person name="Cheng J.-F."/>
            <person name="Hugenholtz P."/>
            <person name="Woyke T."/>
            <person name="Wu D."/>
            <person name="Tindall B."/>
            <person name="Pomrenke H."/>
            <person name="Brambilla E."/>
            <person name="Klenk H.-P."/>
            <person name="Eisen J.A."/>
        </authorList>
    </citation>
    <scope>NUCLEOTIDE SEQUENCE [LARGE SCALE GENOMIC DNA]</scope>
    <source>
        <strain evidence="3">ATCC BAA-1392 / DSM 18658 / VKM B-2454 / MOB10</strain>
    </source>
</reference>
<keyword evidence="3" id="KW-1185">Reference proteome</keyword>
<proteinExistence type="predicted"/>
<dbReference type="RefSeq" id="WP_015244684.1">
    <property type="nucleotide sequence ID" value="NC_019892.1"/>
</dbReference>
<evidence type="ECO:0000256" key="1">
    <source>
        <dbReference type="SAM" id="MobiDB-lite"/>
    </source>
</evidence>
<sequence length="865" mass="89780">MTLSFRTTRTATSRYTPRFEALESRRLFAVSAGPALTTSLPIGPAALSSIPGGLDLDQSATPGDLSTLSVVQTTPASLSVLTKPPTDLNVVFNQPFPTYLVGLDIGLQRVDANGAVLENLTDLLLPSMDLPGQSSVLPLAINGVLAPGRYQIVLLGSTSQLSGLPVDGKPGAPLINSGQDQVVSTFTIISGSGTESPPTLASATDLGPIGPVPIVTSGSLNLGVNFSSSQFYKFTLTPGHFWRLGAEVTAQRDGGTLNSVLTLFDAEGRILKTDDLGRSDAPYDPYLFAGLQPGTYYLGVSNSPHVPISPGSPNSVDGNYRLHVVASIADTPTYLLDSQLIYSDPLDPRPTGIVLVFSGPMDLDSFKDSIGLGGNSGFNGLQLVDGNGQVWSLTPTSFKESNSQYSFLFSKPLPKGQYTLRVPALNGVTDLAGWTPVANGKAQTSLPNGVLTSWTVASDYSPQAANDLGTIMNDASTPATRAGTLAAGSSASYRFVVPADGYYTIESTASSESFLLQLSGSDGTTTAIQSGIGASLNSKTLYLNAGIYFLQCKATGSDRLTFRLSLFGKPVSPDAIFDNGVGQGPALNLTLITPIPLPPTNQGKVPDVAPAPGPAPAPDLAHPSPLAPTNPPTVLPRSTSTFTISSSSAANGLVLTLGSGLVGSPTAGAEHVSAVGPGTLAGTTALAANTPGVLQGIRYDHSLSPASANLFGESLLDPGKGALNSDDPLDSANDPSVANRRPVIANRAEREIASPSNWLGGIGTLLLHGFGLTSTSQTPIELEAAPSEPVAVEQPVLSSDGLVAAEPDERVVYANLAAPIGLSIVTVLAFRLQQPIRRWLERKRILVTKRRATTRPTVRGPYNRG</sequence>
<organism evidence="2 3">
    <name type="scientific">Singulisphaera acidiphila (strain ATCC BAA-1392 / DSM 18658 / VKM B-2454 / MOB10)</name>
    <dbReference type="NCBI Taxonomy" id="886293"/>
    <lineage>
        <taxon>Bacteria</taxon>
        <taxon>Pseudomonadati</taxon>
        <taxon>Planctomycetota</taxon>
        <taxon>Planctomycetia</taxon>
        <taxon>Isosphaerales</taxon>
        <taxon>Isosphaeraceae</taxon>
        <taxon>Singulisphaera</taxon>
    </lineage>
</organism>
<dbReference type="Proteomes" id="UP000010798">
    <property type="component" value="Chromosome"/>
</dbReference>
<dbReference type="KEGG" id="saci:Sinac_1112"/>
<dbReference type="AlphaFoldDB" id="L0D9K1"/>
<evidence type="ECO:0000313" key="3">
    <source>
        <dbReference type="Proteomes" id="UP000010798"/>
    </source>
</evidence>
<dbReference type="OrthoDB" id="282521at2"/>
<dbReference type="HOGENOM" id="CLU_331177_0_0_0"/>
<protein>
    <submittedName>
        <fullName evidence="2">Uncharacterized protein</fullName>
    </submittedName>
</protein>
<feature type="region of interest" description="Disordered" evidence="1">
    <location>
        <begin position="600"/>
        <end position="623"/>
    </location>
</feature>
<accession>L0D9K1</accession>